<dbReference type="InterPro" id="IPR050259">
    <property type="entry name" value="SDR"/>
</dbReference>
<dbReference type="InterPro" id="IPR002347">
    <property type="entry name" value="SDR_fam"/>
</dbReference>
<dbReference type="EC" id="1.1.1.100" evidence="3"/>
<reference evidence="3 4" key="1">
    <citation type="submission" date="2020-08" db="EMBL/GenBank/DDBJ databases">
        <title>Genomic Encyclopedia of Type Strains, Phase IV (KMG-V): Genome sequencing to study the core and pangenomes of soil and plant-associated prokaryotes.</title>
        <authorList>
            <person name="Whitman W."/>
        </authorList>
    </citation>
    <scope>NUCLEOTIDE SEQUENCE [LARGE SCALE GENOMIC DNA]</scope>
    <source>
        <strain evidence="3 4">M8UP14</strain>
    </source>
</reference>
<dbReference type="InterPro" id="IPR057326">
    <property type="entry name" value="KR_dom"/>
</dbReference>
<gene>
    <name evidence="3" type="ORF">HDF16_005067</name>
</gene>
<dbReference type="SUPFAM" id="SSF51735">
    <property type="entry name" value="NAD(P)-binding Rossmann-fold domains"/>
    <property type="match status" value="1"/>
</dbReference>
<dbReference type="AlphaFoldDB" id="A0A7W8E663"/>
<proteinExistence type="inferred from homology"/>
<evidence type="ECO:0000313" key="4">
    <source>
        <dbReference type="Proteomes" id="UP000540989"/>
    </source>
</evidence>
<name>A0A7W8E663_9BACT</name>
<dbReference type="PANTHER" id="PTHR42879:SF6">
    <property type="entry name" value="NADPH-DEPENDENT REDUCTASE BACG"/>
    <property type="match status" value="1"/>
</dbReference>
<dbReference type="EMBL" id="JACHIP010000012">
    <property type="protein sequence ID" value="MBB5060331.1"/>
    <property type="molecule type" value="Genomic_DNA"/>
</dbReference>
<dbReference type="GO" id="GO:0004316">
    <property type="term" value="F:3-oxoacyl-[acyl-carrier-protein] reductase (NADPH) activity"/>
    <property type="evidence" value="ECO:0007669"/>
    <property type="project" value="UniProtKB-EC"/>
</dbReference>
<comment type="similarity">
    <text evidence="1">Belongs to the short-chain dehydrogenases/reductases (SDR) family.</text>
</comment>
<feature type="domain" description="Ketoreductase" evidence="2">
    <location>
        <begin position="11"/>
        <end position="195"/>
    </location>
</feature>
<accession>A0A7W8E663</accession>
<dbReference type="PANTHER" id="PTHR42879">
    <property type="entry name" value="3-OXOACYL-(ACYL-CARRIER-PROTEIN) REDUCTASE"/>
    <property type="match status" value="1"/>
</dbReference>
<dbReference type="Gene3D" id="3.40.50.720">
    <property type="entry name" value="NAD(P)-binding Rossmann-like Domain"/>
    <property type="match status" value="1"/>
</dbReference>
<dbReference type="InterPro" id="IPR036291">
    <property type="entry name" value="NAD(P)-bd_dom_sf"/>
</dbReference>
<sequence length="263" mass="27595">MISEGSSTTGSVAVVTGASQGIGRATALRLAHDFSAIVLAARNEDELRSTADAVTSVGARALVSATDLRETDAAATLIQTTLERFGRIDALLNIAGAVPQIDLFEMTDDQWHDGLALKFHGARRLTLSAWDALKASGGSVIFISGSAALDPKPGFAAVAAINAAIIALAKAFAEQGIKDGVQVNSVVPGAVMTGRRESFFKKWAPEHNLSVEEAMRKFPEAVGIARFGRPEEIADLMAYLVSPSAKWLTGSCVRMDGGEIKGI</sequence>
<evidence type="ECO:0000256" key="1">
    <source>
        <dbReference type="ARBA" id="ARBA00006484"/>
    </source>
</evidence>
<protein>
    <submittedName>
        <fullName evidence="3">3-oxoacyl-[acyl-carrier protein] reductase</fullName>
        <ecNumber evidence="3">1.1.1.100</ecNumber>
    </submittedName>
</protein>
<dbReference type="RefSeq" id="WP_348641419.1">
    <property type="nucleotide sequence ID" value="NZ_JACHIP010000012.1"/>
</dbReference>
<dbReference type="SMART" id="SM00822">
    <property type="entry name" value="PKS_KR"/>
    <property type="match status" value="1"/>
</dbReference>
<keyword evidence="3" id="KW-0560">Oxidoreductase</keyword>
<keyword evidence="4" id="KW-1185">Reference proteome</keyword>
<organism evidence="3 4">
    <name type="scientific">Granulicella aggregans</name>
    <dbReference type="NCBI Taxonomy" id="474949"/>
    <lineage>
        <taxon>Bacteria</taxon>
        <taxon>Pseudomonadati</taxon>
        <taxon>Acidobacteriota</taxon>
        <taxon>Terriglobia</taxon>
        <taxon>Terriglobales</taxon>
        <taxon>Acidobacteriaceae</taxon>
        <taxon>Granulicella</taxon>
    </lineage>
</organism>
<evidence type="ECO:0000313" key="3">
    <source>
        <dbReference type="EMBL" id="MBB5060331.1"/>
    </source>
</evidence>
<dbReference type="Pfam" id="PF13561">
    <property type="entry name" value="adh_short_C2"/>
    <property type="match status" value="1"/>
</dbReference>
<comment type="caution">
    <text evidence="3">The sequence shown here is derived from an EMBL/GenBank/DDBJ whole genome shotgun (WGS) entry which is preliminary data.</text>
</comment>
<evidence type="ECO:0000259" key="2">
    <source>
        <dbReference type="SMART" id="SM00822"/>
    </source>
</evidence>
<dbReference type="PRINTS" id="PR00081">
    <property type="entry name" value="GDHRDH"/>
</dbReference>
<dbReference type="Proteomes" id="UP000540989">
    <property type="component" value="Unassembled WGS sequence"/>
</dbReference>